<dbReference type="RefSeq" id="WP_065901402.1">
    <property type="nucleotide sequence ID" value="NZ_CP014912.1"/>
</dbReference>
<evidence type="ECO:0000256" key="1">
    <source>
        <dbReference type="ARBA" id="ARBA00001968"/>
    </source>
</evidence>
<dbReference type="SUPFAM" id="SSF54826">
    <property type="entry name" value="Enolase N-terminal domain-like"/>
    <property type="match status" value="1"/>
</dbReference>
<dbReference type="InterPro" id="IPR013341">
    <property type="entry name" value="Mandelate_racemase_N_dom"/>
</dbReference>
<protein>
    <recommendedName>
        <fullName evidence="5 6">o-succinylbenzoate synthase</fullName>
        <ecNumber evidence="5 6">4.2.1.113</ecNumber>
    </recommendedName>
</protein>
<dbReference type="GO" id="GO:0043748">
    <property type="term" value="F:O-succinylbenzoate synthase activity"/>
    <property type="evidence" value="ECO:0007669"/>
    <property type="project" value="UniProtKB-EC"/>
</dbReference>
<keyword evidence="3" id="KW-0460">Magnesium</keyword>
<reference evidence="8 9" key="1">
    <citation type="submission" date="2016-03" db="EMBL/GenBank/DDBJ databases">
        <title>Pediococcus and Lactobacillus from brewery environment - whole genome sequencing and assembly.</title>
        <authorList>
            <person name="Behr J."/>
            <person name="Geissler A.J."/>
            <person name="Vogel R.F."/>
        </authorList>
    </citation>
    <scope>NUCLEOTIDE SEQUENCE [LARGE SCALE GENOMIC DNA]</scope>
    <source>
        <strain evidence="8 9">TMW 1.1995</strain>
    </source>
</reference>
<sequence length="369" mass="40417">MQLASIRMLPVSLPLKQPFTSAHEQLADRHVTLVQITTTDGLMATGELEAFDNPGYNTEMQASEAQVIRGFLVPPLKRNRDISSLNPDDLWPDVSGHRMAKAAVEMTLWSLAAQAEHQSLAALLAAEAKTEQRSEIEVGISLGIADLTQQLQRIAAAQAAGYSRIKLKVGGVADIAVINQIRRQFPTIQMIIDGNGAFTENDAAELQQLDALHVDMLEQPLASGDFAGHAQLQRQLKTPICLDEDILDLKDAQLAVLMGSCRAINLKPARVGGFTKALAILDYCQQHHIQCWVGGMVESDLGRYYSQSLARLITLSYPGDVGPASQFFETQVSDRVVKLTDGKLKLPEEAPRLLPAYQKQMMLQENLLG</sequence>
<dbReference type="InterPro" id="IPR029065">
    <property type="entry name" value="Enolase_C-like"/>
</dbReference>
<organism evidence="8 9">
    <name type="scientific">Secundilactobacillus paracollinoides</name>
    <dbReference type="NCBI Taxonomy" id="240427"/>
    <lineage>
        <taxon>Bacteria</taxon>
        <taxon>Bacillati</taxon>
        <taxon>Bacillota</taxon>
        <taxon>Bacilli</taxon>
        <taxon>Lactobacillales</taxon>
        <taxon>Lactobacillaceae</taxon>
        <taxon>Secundilactobacillus</taxon>
    </lineage>
</organism>
<evidence type="ECO:0000256" key="2">
    <source>
        <dbReference type="ARBA" id="ARBA00022723"/>
    </source>
</evidence>
<evidence type="ECO:0000256" key="3">
    <source>
        <dbReference type="ARBA" id="ARBA00022842"/>
    </source>
</evidence>
<dbReference type="EMBL" id="CP014924">
    <property type="protein sequence ID" value="ANZ66092.1"/>
    <property type="molecule type" value="Genomic_DNA"/>
</dbReference>
<dbReference type="STRING" id="240427.AYR62_00650"/>
<keyword evidence="9" id="KW-1185">Reference proteome</keyword>
<dbReference type="GO" id="GO:0009234">
    <property type="term" value="P:menaquinone biosynthetic process"/>
    <property type="evidence" value="ECO:0007669"/>
    <property type="project" value="UniProtKB-UniRule"/>
</dbReference>
<dbReference type="SFLD" id="SFLDF00009">
    <property type="entry name" value="o-succinylbenzoate_synthase"/>
    <property type="match status" value="1"/>
</dbReference>
<evidence type="ECO:0000259" key="7">
    <source>
        <dbReference type="SMART" id="SM00922"/>
    </source>
</evidence>
<dbReference type="SFLD" id="SFLDS00001">
    <property type="entry name" value="Enolase"/>
    <property type="match status" value="1"/>
</dbReference>
<gene>
    <name evidence="8" type="ORF">AYR63_02300</name>
</gene>
<keyword evidence="2" id="KW-0479">Metal-binding</keyword>
<dbReference type="InterPro" id="IPR013342">
    <property type="entry name" value="Mandelate_racemase_C"/>
</dbReference>
<dbReference type="SUPFAM" id="SSF51604">
    <property type="entry name" value="Enolase C-terminal domain-like"/>
    <property type="match status" value="1"/>
</dbReference>
<dbReference type="Gene3D" id="3.20.20.120">
    <property type="entry name" value="Enolase-like C-terminal domain"/>
    <property type="match status" value="1"/>
</dbReference>
<dbReference type="Pfam" id="PF13378">
    <property type="entry name" value="MR_MLE_C"/>
    <property type="match status" value="1"/>
</dbReference>
<evidence type="ECO:0000256" key="5">
    <source>
        <dbReference type="ARBA" id="ARBA00029491"/>
    </source>
</evidence>
<dbReference type="OrthoDB" id="9774531at2"/>
<dbReference type="Gene3D" id="3.30.390.10">
    <property type="entry name" value="Enolase-like, N-terminal domain"/>
    <property type="match status" value="1"/>
</dbReference>
<dbReference type="SFLD" id="SFLDG00180">
    <property type="entry name" value="muconate_cycloisomerase"/>
    <property type="match status" value="1"/>
</dbReference>
<dbReference type="EC" id="4.2.1.113" evidence="5 6"/>
<dbReference type="InterPro" id="IPR036849">
    <property type="entry name" value="Enolase-like_C_sf"/>
</dbReference>
<feature type="domain" description="Mandelate racemase/muconate lactonizing enzyme C-terminal" evidence="7">
    <location>
        <begin position="144"/>
        <end position="239"/>
    </location>
</feature>
<dbReference type="PANTHER" id="PTHR48073:SF5">
    <property type="entry name" value="O-SUCCINYLBENZOATE SYNTHASE"/>
    <property type="match status" value="1"/>
</dbReference>
<dbReference type="UniPathway" id="UPA01057">
    <property type="reaction ID" value="UER00165"/>
</dbReference>
<evidence type="ECO:0000256" key="6">
    <source>
        <dbReference type="NCBIfam" id="TIGR01928"/>
    </source>
</evidence>
<dbReference type="GO" id="GO:0046872">
    <property type="term" value="F:metal ion binding"/>
    <property type="evidence" value="ECO:0007669"/>
    <property type="project" value="UniProtKB-KW"/>
</dbReference>
<dbReference type="AlphaFoldDB" id="A0A1B2IVM4"/>
<name>A0A1B2IVM4_9LACO</name>
<evidence type="ECO:0000256" key="4">
    <source>
        <dbReference type="ARBA" id="ARBA00023239"/>
    </source>
</evidence>
<dbReference type="NCBIfam" id="TIGR01928">
    <property type="entry name" value="menC_lowGC_arch"/>
    <property type="match status" value="1"/>
</dbReference>
<dbReference type="UniPathway" id="UPA00079"/>
<dbReference type="InterPro" id="IPR029017">
    <property type="entry name" value="Enolase-like_N"/>
</dbReference>
<evidence type="ECO:0000313" key="9">
    <source>
        <dbReference type="Proteomes" id="UP000093267"/>
    </source>
</evidence>
<keyword evidence="4" id="KW-0456">Lyase</keyword>
<dbReference type="KEGG" id="lpd:AYR62_00650"/>
<evidence type="ECO:0000313" key="8">
    <source>
        <dbReference type="EMBL" id="ANZ66092.1"/>
    </source>
</evidence>
<dbReference type="PANTHER" id="PTHR48073">
    <property type="entry name" value="O-SUCCINYLBENZOATE SYNTHASE-RELATED"/>
    <property type="match status" value="1"/>
</dbReference>
<proteinExistence type="predicted"/>
<dbReference type="GO" id="GO:0016854">
    <property type="term" value="F:racemase and epimerase activity"/>
    <property type="evidence" value="ECO:0007669"/>
    <property type="project" value="UniProtKB-ARBA"/>
</dbReference>
<dbReference type="InterPro" id="IPR010197">
    <property type="entry name" value="OSBS/NAAAR"/>
</dbReference>
<comment type="cofactor">
    <cofactor evidence="1">
        <name>a divalent metal cation</name>
        <dbReference type="ChEBI" id="CHEBI:60240"/>
    </cofactor>
</comment>
<dbReference type="Pfam" id="PF02746">
    <property type="entry name" value="MR_MLE_N"/>
    <property type="match status" value="1"/>
</dbReference>
<dbReference type="SMART" id="SM00922">
    <property type="entry name" value="MR_MLE"/>
    <property type="match status" value="1"/>
</dbReference>
<accession>A0A1B2IVM4</accession>
<dbReference type="Proteomes" id="UP000093267">
    <property type="component" value="Chromosome"/>
</dbReference>